<gene>
    <name evidence="2" type="ORF">AMATHDRAFT_6680</name>
</gene>
<feature type="transmembrane region" description="Helical" evidence="1">
    <location>
        <begin position="65"/>
        <end position="83"/>
    </location>
</feature>
<dbReference type="OrthoDB" id="3350812at2759"/>
<feature type="transmembrane region" description="Helical" evidence="1">
    <location>
        <begin position="95"/>
        <end position="118"/>
    </location>
</feature>
<reference evidence="2 3" key="1">
    <citation type="submission" date="2014-02" db="EMBL/GenBank/DDBJ databases">
        <title>Transposable element dynamics among asymbiotic and ectomycorrhizal Amanita fungi.</title>
        <authorList>
            <consortium name="DOE Joint Genome Institute"/>
            <person name="Hess J."/>
            <person name="Skrede I."/>
            <person name="Wolfe B."/>
            <person name="LaButti K."/>
            <person name="Ohm R.A."/>
            <person name="Grigoriev I.V."/>
            <person name="Pringle A."/>
        </authorList>
    </citation>
    <scope>NUCLEOTIDE SEQUENCE [LARGE SCALE GENOMIC DNA]</scope>
    <source>
        <strain evidence="2 3">SKay4041</strain>
    </source>
</reference>
<dbReference type="Proteomes" id="UP000242287">
    <property type="component" value="Unassembled WGS sequence"/>
</dbReference>
<feature type="transmembrane region" description="Helical" evidence="1">
    <location>
        <begin position="206"/>
        <end position="230"/>
    </location>
</feature>
<evidence type="ECO:0000256" key="1">
    <source>
        <dbReference type="SAM" id="Phobius"/>
    </source>
</evidence>
<keyword evidence="1" id="KW-1133">Transmembrane helix</keyword>
<dbReference type="EMBL" id="KZ302108">
    <property type="protein sequence ID" value="PFH47500.1"/>
    <property type="molecule type" value="Genomic_DNA"/>
</dbReference>
<sequence length="278" mass="30479">MDDEQLAPLIVSIQRVQAANVSKVLTSSDQFGQFVNRSPLLYVTIITLVDTPGRGPEACTVLMKIYTYGILTAIFTAEAVLTLRIWAIYLRSRTVGVMLLVIYSGITISVFITVGLLLDSIKFAGLPFPNGPTCFVVAADRKLVLVWFVLAAYDAFQCILLAYQAYRAFAYGGKSKLVNLIYKDGADKTKAYPVMRLTLFAYGLRLLIGIIYYVCMMAMSMVGMIVILSLPPEYLRVTAGPTQIIHTSLTARVVLHARQLTARQSAGLTAPLVETSCA</sequence>
<dbReference type="AlphaFoldDB" id="A0A2A9NIG9"/>
<keyword evidence="1" id="KW-0472">Membrane</keyword>
<keyword evidence="1" id="KW-0812">Transmembrane</keyword>
<proteinExistence type="predicted"/>
<keyword evidence="3" id="KW-1185">Reference proteome</keyword>
<protein>
    <recommendedName>
        <fullName evidence="4">G-protein coupled receptors family 1 profile domain-containing protein</fullName>
    </recommendedName>
</protein>
<evidence type="ECO:0000313" key="3">
    <source>
        <dbReference type="Proteomes" id="UP000242287"/>
    </source>
</evidence>
<organism evidence="2 3">
    <name type="scientific">Amanita thiersii Skay4041</name>
    <dbReference type="NCBI Taxonomy" id="703135"/>
    <lineage>
        <taxon>Eukaryota</taxon>
        <taxon>Fungi</taxon>
        <taxon>Dikarya</taxon>
        <taxon>Basidiomycota</taxon>
        <taxon>Agaricomycotina</taxon>
        <taxon>Agaricomycetes</taxon>
        <taxon>Agaricomycetidae</taxon>
        <taxon>Agaricales</taxon>
        <taxon>Pluteineae</taxon>
        <taxon>Amanitaceae</taxon>
        <taxon>Amanita</taxon>
    </lineage>
</organism>
<name>A0A2A9NIG9_9AGAR</name>
<evidence type="ECO:0008006" key="4">
    <source>
        <dbReference type="Google" id="ProtNLM"/>
    </source>
</evidence>
<feature type="transmembrane region" description="Helical" evidence="1">
    <location>
        <begin position="145"/>
        <end position="166"/>
    </location>
</feature>
<evidence type="ECO:0000313" key="2">
    <source>
        <dbReference type="EMBL" id="PFH47500.1"/>
    </source>
</evidence>
<accession>A0A2A9NIG9</accession>